<gene>
    <name evidence="2" type="ORF">CE154_017300</name>
</gene>
<proteinExistence type="predicted"/>
<dbReference type="EMBL" id="NKDB02000003">
    <property type="protein sequence ID" value="RKJ95684.1"/>
    <property type="molecule type" value="Genomic_DNA"/>
</dbReference>
<dbReference type="Proteomes" id="UP000216225">
    <property type="component" value="Unassembled WGS sequence"/>
</dbReference>
<evidence type="ECO:0000313" key="3">
    <source>
        <dbReference type="Proteomes" id="UP000216225"/>
    </source>
</evidence>
<evidence type="ECO:0000313" key="2">
    <source>
        <dbReference type="EMBL" id="RKJ95684.1"/>
    </source>
</evidence>
<comment type="caution">
    <text evidence="2">The sequence shown here is derived from an EMBL/GenBank/DDBJ whole genome shotgun (WGS) entry which is preliminary data.</text>
</comment>
<dbReference type="Pfam" id="PF09411">
    <property type="entry name" value="PagL"/>
    <property type="match status" value="1"/>
</dbReference>
<dbReference type="Gene3D" id="2.40.160.20">
    <property type="match status" value="1"/>
</dbReference>
<protein>
    <submittedName>
        <fullName evidence="2">Acyloxyacyl hydrolase</fullName>
    </submittedName>
</protein>
<feature type="signal peptide" evidence="1">
    <location>
        <begin position="1"/>
        <end position="40"/>
    </location>
</feature>
<dbReference type="AlphaFoldDB" id="A0A3R7H0I7"/>
<dbReference type="GO" id="GO:0016787">
    <property type="term" value="F:hydrolase activity"/>
    <property type="evidence" value="ECO:0007669"/>
    <property type="project" value="UniProtKB-KW"/>
</dbReference>
<name>A0A3R7H0I7_9BURK</name>
<dbReference type="InterPro" id="IPR018550">
    <property type="entry name" value="Lipid-A_deacylase-rel"/>
</dbReference>
<feature type="chain" id="PRO_5018571471" evidence="1">
    <location>
        <begin position="41"/>
        <end position="201"/>
    </location>
</feature>
<keyword evidence="1" id="KW-0732">Signal</keyword>
<dbReference type="RefSeq" id="WP_094439801.1">
    <property type="nucleotide sequence ID" value="NZ_NKDB02000003.1"/>
</dbReference>
<keyword evidence="2" id="KW-0378">Hydrolase</keyword>
<reference evidence="2 3" key="1">
    <citation type="submission" date="2018-09" db="EMBL/GenBank/DDBJ databases">
        <title>Genome comparison of Alicycliphilus sp. BQ1, a polyurethanolytic bacterium, with its closest phylogenetic relatives Alicycliphilus denitrificans BC and K601, unable to attack polyurethane.</title>
        <authorList>
            <person name="Loza-Tavera H."/>
            <person name="Lozano L."/>
            <person name="Cevallos M."/>
            <person name="Maya-Lucas O."/>
            <person name="Garcia-Mena J."/>
            <person name="Hernandez J."/>
        </authorList>
    </citation>
    <scope>NUCLEOTIDE SEQUENCE [LARGE SCALE GENOMIC DNA]</scope>
    <source>
        <strain evidence="2 3">BQ1</strain>
    </source>
</reference>
<evidence type="ECO:0000256" key="1">
    <source>
        <dbReference type="SAM" id="SignalP"/>
    </source>
</evidence>
<sequence length="201" mass="22025">MQPLVSPGLLRSSGEGRHGRRPLLSAAAACLLCAVPPAFAQQAAHSPSVYLQASRAQHGTDAVTLGATLPFGTWSMPLWGGELRGHWDMYLSRWSFDGIAGHDSTLVLGVKPTLRLRPDQGRSAWFWEAGVGGTLANHRYRTAEREFSTRFNFASHLGVGINLGARRQHELLLSVEHLSNASIKKPNPGLNFVHLRYALHF</sequence>
<organism evidence="2 3">
    <name type="scientific">Alicycliphilus denitrificans</name>
    <dbReference type="NCBI Taxonomy" id="179636"/>
    <lineage>
        <taxon>Bacteria</taxon>
        <taxon>Pseudomonadati</taxon>
        <taxon>Pseudomonadota</taxon>
        <taxon>Betaproteobacteria</taxon>
        <taxon>Burkholderiales</taxon>
        <taxon>Comamonadaceae</taxon>
        <taxon>Alicycliphilus</taxon>
    </lineage>
</organism>
<accession>A0A3R7H0I7</accession>